<reference evidence="2" key="2">
    <citation type="journal article" date="2022" name="Nat. Biotechnol.">
        <title>Carbon-negative production of acetone and isopropanol by gas fermentation at industrial pilot scale.</title>
        <authorList>
            <person name="Liew F.E."/>
            <person name="Nogle R."/>
            <person name="Abdalla T."/>
            <person name="Rasor B.J."/>
            <person name="Canter C."/>
            <person name="Jensen R.O."/>
            <person name="Wang L."/>
            <person name="Strutz J."/>
            <person name="Chirania P."/>
            <person name="De Tissera S."/>
            <person name="Mueller A.P."/>
            <person name="Ruan Z."/>
            <person name="Gao A."/>
            <person name="Tran L."/>
            <person name="Engle N.L."/>
            <person name="Bromley J.C."/>
            <person name="Daniell J."/>
            <person name="Conrado R."/>
            <person name="Tschaplinski T.J."/>
            <person name="Giannone R.J."/>
            <person name="Hettich R.L."/>
            <person name="Karim A.S."/>
            <person name="Simpson S.D."/>
            <person name="Brown S.D."/>
            <person name="Leang C."/>
            <person name="Jewett M.C."/>
            <person name="Kopke M."/>
        </authorList>
    </citation>
    <scope>NUCLEOTIDE SEQUENCE</scope>
    <source>
        <strain evidence="2">DJ080</strain>
    </source>
</reference>
<evidence type="ECO:0000256" key="1">
    <source>
        <dbReference type="SAM" id="Phobius"/>
    </source>
</evidence>
<reference evidence="2" key="1">
    <citation type="submission" date="2020-05" db="EMBL/GenBank/DDBJ databases">
        <authorList>
            <person name="Brown S."/>
            <person name="Huntemann M."/>
            <person name="Clum A."/>
            <person name="Spunde A."/>
            <person name="Palaniappan K."/>
            <person name="Ritter S."/>
            <person name="Mikhailova N."/>
            <person name="Chen I.-M."/>
            <person name="Stamatis D."/>
            <person name="Reddy T."/>
            <person name="O'Malley R."/>
            <person name="Daum C."/>
            <person name="Shapiro N."/>
            <person name="Ivanova N."/>
            <person name="Kyrpides N."/>
            <person name="Woyke T."/>
        </authorList>
    </citation>
    <scope>NUCLEOTIDE SEQUENCE</scope>
    <source>
        <strain evidence="2">DJ080</strain>
    </source>
</reference>
<name>A0AAX0B209_CLOBE</name>
<dbReference type="EMBL" id="JABSWW010000001">
    <property type="protein sequence ID" value="NRT89254.1"/>
    <property type="molecule type" value="Genomic_DNA"/>
</dbReference>
<keyword evidence="1" id="KW-0472">Membrane</keyword>
<accession>A0AAX0B209</accession>
<comment type="caution">
    <text evidence="2">The sequence shown here is derived from an EMBL/GenBank/DDBJ whole genome shotgun (WGS) entry which is preliminary data.</text>
</comment>
<evidence type="ECO:0000313" key="2">
    <source>
        <dbReference type="EMBL" id="NRT89254.1"/>
    </source>
</evidence>
<evidence type="ECO:0000313" key="3">
    <source>
        <dbReference type="Proteomes" id="UP001193748"/>
    </source>
</evidence>
<sequence length="57" mass="6345">MGNIPIEINDISGEIDRSARNDENSITNREMIEGRVFVIVLVIVLTSLVMRVSNSTL</sequence>
<protein>
    <submittedName>
        <fullName evidence="2">Uncharacterized protein</fullName>
    </submittedName>
</protein>
<dbReference type="AlphaFoldDB" id="A0AAX0B209"/>
<keyword evidence="1" id="KW-1133">Transmembrane helix</keyword>
<feature type="transmembrane region" description="Helical" evidence="1">
    <location>
        <begin position="36"/>
        <end position="53"/>
    </location>
</feature>
<dbReference type="Proteomes" id="UP001193748">
    <property type="component" value="Unassembled WGS sequence"/>
</dbReference>
<organism evidence="2 3">
    <name type="scientific">Clostridium beijerinckii</name>
    <name type="common">Clostridium MP</name>
    <dbReference type="NCBI Taxonomy" id="1520"/>
    <lineage>
        <taxon>Bacteria</taxon>
        <taxon>Bacillati</taxon>
        <taxon>Bacillota</taxon>
        <taxon>Clostridia</taxon>
        <taxon>Eubacteriales</taxon>
        <taxon>Clostridiaceae</taxon>
        <taxon>Clostridium</taxon>
    </lineage>
</organism>
<gene>
    <name evidence="2" type="ORF">B0H41_002933</name>
</gene>
<proteinExistence type="predicted"/>
<keyword evidence="1" id="KW-0812">Transmembrane</keyword>